<protein>
    <submittedName>
        <fullName evidence="1">Uncharacterized protein</fullName>
    </submittedName>
</protein>
<gene>
    <name evidence="1" type="ORF">RND71_042627</name>
</gene>
<comment type="caution">
    <text evidence="1">The sequence shown here is derived from an EMBL/GenBank/DDBJ whole genome shotgun (WGS) entry which is preliminary data.</text>
</comment>
<dbReference type="EMBL" id="JAVYJV010000024">
    <property type="protein sequence ID" value="KAK4338140.1"/>
    <property type="molecule type" value="Genomic_DNA"/>
</dbReference>
<evidence type="ECO:0000313" key="1">
    <source>
        <dbReference type="EMBL" id="KAK4338140.1"/>
    </source>
</evidence>
<evidence type="ECO:0000313" key="2">
    <source>
        <dbReference type="Proteomes" id="UP001291623"/>
    </source>
</evidence>
<proteinExistence type="predicted"/>
<name>A0AAE1UUU5_9SOLA</name>
<sequence>MKMLYNVRPLFLITGIHTFEHERIMIHGGLTRSIYHSSSHTENICKLETGNV</sequence>
<keyword evidence="2" id="KW-1185">Reference proteome</keyword>
<accession>A0AAE1UUU5</accession>
<dbReference type="AlphaFoldDB" id="A0AAE1UUU5"/>
<organism evidence="1 2">
    <name type="scientific">Anisodus tanguticus</name>
    <dbReference type="NCBI Taxonomy" id="243964"/>
    <lineage>
        <taxon>Eukaryota</taxon>
        <taxon>Viridiplantae</taxon>
        <taxon>Streptophyta</taxon>
        <taxon>Embryophyta</taxon>
        <taxon>Tracheophyta</taxon>
        <taxon>Spermatophyta</taxon>
        <taxon>Magnoliopsida</taxon>
        <taxon>eudicotyledons</taxon>
        <taxon>Gunneridae</taxon>
        <taxon>Pentapetalae</taxon>
        <taxon>asterids</taxon>
        <taxon>lamiids</taxon>
        <taxon>Solanales</taxon>
        <taxon>Solanaceae</taxon>
        <taxon>Solanoideae</taxon>
        <taxon>Hyoscyameae</taxon>
        <taxon>Anisodus</taxon>
    </lineage>
</organism>
<reference evidence="1" key="1">
    <citation type="submission" date="2023-12" db="EMBL/GenBank/DDBJ databases">
        <title>Genome assembly of Anisodus tanguticus.</title>
        <authorList>
            <person name="Wang Y.-J."/>
        </authorList>
    </citation>
    <scope>NUCLEOTIDE SEQUENCE</scope>
    <source>
        <strain evidence="1">KB-2021</strain>
        <tissue evidence="1">Leaf</tissue>
    </source>
</reference>
<dbReference type="Proteomes" id="UP001291623">
    <property type="component" value="Unassembled WGS sequence"/>
</dbReference>